<dbReference type="GO" id="GO:0098797">
    <property type="term" value="C:plasma membrane protein complex"/>
    <property type="evidence" value="ECO:0007669"/>
    <property type="project" value="TreeGrafter"/>
</dbReference>
<keyword evidence="6 7" id="KW-0472">Membrane</keyword>
<dbReference type="InterPro" id="IPR003838">
    <property type="entry name" value="ABC3_permease_C"/>
</dbReference>
<sequence>MQFLFAWRYFRAKKSTNVINVIAWICIVAIMIGTAALILVLSVFNGFEGLVKSLYSSFYSDIKVTPATGKVLTLNNEQLQQLRGVPGVKSFSLVVEEKALIRNGDNQALVTLKGADSRFTSVNDIAGHIISGRFDLGTTDRPLLVVGTGVESALAVRRTPEAAPMTIYIPRRGETEALDEASNISSDTIRSSGVFFIQQDFDTKYALTNIDFLKNAAGLQANEYSGIEIAVTNPSYTPTVQRSLQQLFGRGYSVQNRYQQNQSLYSIMNLERWVFYAILSLILVVAAFNMVGALTMLVLEKQKDISVLNALGADRNFVLKIFLNEGFLLALIGGGIGMVFALIMVVLQQQFHLIPLQGGSFLIDYFPVELKIRDFLLVALTVFIIAFIASWMPARKASRREFSLKSE</sequence>
<evidence type="ECO:0000256" key="2">
    <source>
        <dbReference type="ARBA" id="ARBA00005236"/>
    </source>
</evidence>
<dbReference type="InterPro" id="IPR051447">
    <property type="entry name" value="Lipoprotein-release_system"/>
</dbReference>
<evidence type="ECO:0000313" key="10">
    <source>
        <dbReference type="EMBL" id="AHF16503.1"/>
    </source>
</evidence>
<dbReference type="HOGENOM" id="CLU_000604_8_1_10"/>
<dbReference type="Pfam" id="PF12704">
    <property type="entry name" value="MacB_PCD"/>
    <property type="match status" value="1"/>
</dbReference>
<comment type="similarity">
    <text evidence="2">Belongs to the ABC-4 integral membrane protein family. LolC/E subfamily.</text>
</comment>
<evidence type="ECO:0000256" key="1">
    <source>
        <dbReference type="ARBA" id="ARBA00004651"/>
    </source>
</evidence>
<dbReference type="STRING" id="929713.NIASO_17670"/>
<dbReference type="InterPro" id="IPR025857">
    <property type="entry name" value="MacB_PCD"/>
</dbReference>
<feature type="domain" description="ABC3 transporter permease C-terminal" evidence="8">
    <location>
        <begin position="277"/>
        <end position="401"/>
    </location>
</feature>
<dbReference type="AlphaFoldDB" id="W0F3V5"/>
<evidence type="ECO:0000256" key="5">
    <source>
        <dbReference type="ARBA" id="ARBA00022989"/>
    </source>
</evidence>
<dbReference type="KEGG" id="nso:NIASO_17670"/>
<accession>W0F3V5</accession>
<dbReference type="GO" id="GO:0044874">
    <property type="term" value="P:lipoprotein localization to outer membrane"/>
    <property type="evidence" value="ECO:0007669"/>
    <property type="project" value="TreeGrafter"/>
</dbReference>
<dbReference type="PANTHER" id="PTHR30489">
    <property type="entry name" value="LIPOPROTEIN-RELEASING SYSTEM TRANSMEMBRANE PROTEIN LOLE"/>
    <property type="match status" value="1"/>
</dbReference>
<feature type="transmembrane region" description="Helical" evidence="7">
    <location>
        <begin position="273"/>
        <end position="299"/>
    </location>
</feature>
<evidence type="ECO:0000259" key="9">
    <source>
        <dbReference type="Pfam" id="PF12704"/>
    </source>
</evidence>
<evidence type="ECO:0000256" key="3">
    <source>
        <dbReference type="ARBA" id="ARBA00022475"/>
    </source>
</evidence>
<evidence type="ECO:0000313" key="11">
    <source>
        <dbReference type="Proteomes" id="UP000003586"/>
    </source>
</evidence>
<dbReference type="OrthoDB" id="1522724at2"/>
<dbReference type="Proteomes" id="UP000003586">
    <property type="component" value="Chromosome"/>
</dbReference>
<dbReference type="PANTHER" id="PTHR30489:SF0">
    <property type="entry name" value="LIPOPROTEIN-RELEASING SYSTEM TRANSMEMBRANE PROTEIN LOLE"/>
    <property type="match status" value="1"/>
</dbReference>
<comment type="subcellular location">
    <subcellularLocation>
        <location evidence="1">Cell membrane</location>
        <topology evidence="1">Multi-pass membrane protein</topology>
    </subcellularLocation>
</comment>
<feature type="transmembrane region" description="Helical" evidence="7">
    <location>
        <begin position="21"/>
        <end position="44"/>
    </location>
</feature>
<evidence type="ECO:0000256" key="7">
    <source>
        <dbReference type="SAM" id="Phobius"/>
    </source>
</evidence>
<proteinExistence type="inferred from homology"/>
<evidence type="ECO:0000259" key="8">
    <source>
        <dbReference type="Pfam" id="PF02687"/>
    </source>
</evidence>
<protein>
    <recommendedName>
        <fullName evidence="12">ABC transporter permease</fullName>
    </recommendedName>
</protein>
<evidence type="ECO:0008006" key="12">
    <source>
        <dbReference type="Google" id="ProtNLM"/>
    </source>
</evidence>
<feature type="domain" description="MacB-like periplasmic core" evidence="9">
    <location>
        <begin position="25"/>
        <end position="152"/>
    </location>
</feature>
<reference evidence="10 11" key="1">
    <citation type="submission" date="2013-12" db="EMBL/GenBank/DDBJ databases">
        <authorList>
            <consortium name="DOE Joint Genome Institute"/>
            <person name="Eisen J."/>
            <person name="Huntemann M."/>
            <person name="Han J."/>
            <person name="Chen A."/>
            <person name="Kyrpides N."/>
            <person name="Mavromatis K."/>
            <person name="Markowitz V."/>
            <person name="Palaniappan K."/>
            <person name="Ivanova N."/>
            <person name="Schaumberg A."/>
            <person name="Pati A."/>
            <person name="Liolios K."/>
            <person name="Nordberg H.P."/>
            <person name="Cantor M.N."/>
            <person name="Hua S.X."/>
            <person name="Woyke T."/>
        </authorList>
    </citation>
    <scope>NUCLEOTIDE SEQUENCE [LARGE SCALE GENOMIC DNA]</scope>
    <source>
        <strain evidence="11">DSM 19437</strain>
    </source>
</reference>
<gene>
    <name evidence="10" type="ORF">NIASO_17670</name>
</gene>
<dbReference type="EMBL" id="CP007035">
    <property type="protein sequence ID" value="AHF16503.1"/>
    <property type="molecule type" value="Genomic_DNA"/>
</dbReference>
<name>W0F3V5_9BACT</name>
<evidence type="ECO:0000256" key="6">
    <source>
        <dbReference type="ARBA" id="ARBA00023136"/>
    </source>
</evidence>
<keyword evidence="11" id="KW-1185">Reference proteome</keyword>
<dbReference type="eggNOG" id="COG4591">
    <property type="taxonomic scope" value="Bacteria"/>
</dbReference>
<dbReference type="Pfam" id="PF02687">
    <property type="entry name" value="FtsX"/>
    <property type="match status" value="1"/>
</dbReference>
<feature type="transmembrane region" description="Helical" evidence="7">
    <location>
        <begin position="375"/>
        <end position="394"/>
    </location>
</feature>
<keyword evidence="4 7" id="KW-0812">Transmembrane</keyword>
<organism evidence="10 11">
    <name type="scientific">Niabella soli DSM 19437</name>
    <dbReference type="NCBI Taxonomy" id="929713"/>
    <lineage>
        <taxon>Bacteria</taxon>
        <taxon>Pseudomonadati</taxon>
        <taxon>Bacteroidota</taxon>
        <taxon>Chitinophagia</taxon>
        <taxon>Chitinophagales</taxon>
        <taxon>Chitinophagaceae</taxon>
        <taxon>Niabella</taxon>
    </lineage>
</organism>
<evidence type="ECO:0000256" key="4">
    <source>
        <dbReference type="ARBA" id="ARBA00022692"/>
    </source>
</evidence>
<keyword evidence="5 7" id="KW-1133">Transmembrane helix</keyword>
<dbReference type="RefSeq" id="WP_008587722.1">
    <property type="nucleotide sequence ID" value="NZ_CP007035.1"/>
</dbReference>
<feature type="transmembrane region" description="Helical" evidence="7">
    <location>
        <begin position="327"/>
        <end position="347"/>
    </location>
</feature>
<keyword evidence="3" id="KW-1003">Cell membrane</keyword>